<keyword evidence="7" id="KW-0472">Membrane</keyword>
<dbReference type="NCBIfam" id="TIGR03323">
    <property type="entry name" value="alt_F1F0_F1_gam"/>
    <property type="match status" value="1"/>
</dbReference>
<dbReference type="RefSeq" id="WP_099326712.1">
    <property type="nucleotide sequence ID" value="NZ_CP049055.1"/>
</dbReference>
<dbReference type="Pfam" id="PF00231">
    <property type="entry name" value="ATP-synt"/>
    <property type="match status" value="1"/>
</dbReference>
<accession>Q1Q5R8</accession>
<keyword evidence="9" id="KW-0066">ATP synthesis</keyword>
<reference evidence="10" key="2">
    <citation type="submission" date="2006-01" db="EMBL/GenBank/DDBJ databases">
        <authorList>
            <person name="Genoscope"/>
        </authorList>
    </citation>
    <scope>NUCLEOTIDE SEQUENCE</scope>
</reference>
<evidence type="ECO:0000313" key="11">
    <source>
        <dbReference type="EMBL" id="QII12315.1"/>
    </source>
</evidence>
<dbReference type="EMBL" id="CP049055">
    <property type="protein sequence ID" value="QII12315.1"/>
    <property type="molecule type" value="Genomic_DNA"/>
</dbReference>
<organism evidence="10">
    <name type="scientific">Kuenenia stuttgartiensis</name>
    <dbReference type="NCBI Taxonomy" id="174633"/>
    <lineage>
        <taxon>Bacteria</taxon>
        <taxon>Pseudomonadati</taxon>
        <taxon>Planctomycetota</taxon>
        <taxon>Candidatus Brocadiia</taxon>
        <taxon>Candidatus Brocadiales</taxon>
        <taxon>Candidatus Brocadiaceae</taxon>
        <taxon>Candidatus Kuenenia</taxon>
    </lineage>
</organism>
<evidence type="ECO:0000256" key="4">
    <source>
        <dbReference type="ARBA" id="ARBA00022448"/>
    </source>
</evidence>
<reference evidence="10" key="1">
    <citation type="journal article" date="2006" name="Nature">
        <title>Deciphering the evolution and metabolism of an anammox bacterium from a community genome.</title>
        <authorList>
            <person name="Strous M."/>
            <person name="Pelletier E."/>
            <person name="Mangenot S."/>
            <person name="Rattei T."/>
            <person name="Lehner A."/>
            <person name="Taylor M.W."/>
            <person name="Horn M."/>
            <person name="Daims H."/>
            <person name="Bartol-Mavel D."/>
            <person name="Wincker P."/>
            <person name="Barbe V."/>
            <person name="Fonknechten N."/>
            <person name="Vallenet D."/>
            <person name="Segurens B."/>
            <person name="Schenowitz-Truong C."/>
            <person name="Medigue C."/>
            <person name="Collingro A."/>
            <person name="Snel B."/>
            <person name="Dutilh B.E."/>
            <person name="OpDenCamp H.J.M."/>
            <person name="vanDerDrift C."/>
            <person name="Cirpus I."/>
            <person name="vanDePas-Schoonen K.T."/>
            <person name="Harhangi H.R."/>
            <person name="vanNiftrik L."/>
            <person name="Schmid M."/>
            <person name="Keltjens J."/>
            <person name="vanDeVossenberg J."/>
            <person name="Kartal B."/>
            <person name="Meier H."/>
            <person name="Frishman D."/>
            <person name="Huynen M.A."/>
            <person name="Mewes H."/>
            <person name="Weissenbach J."/>
            <person name="Jetten M.S.M."/>
            <person name="Wagner M."/>
            <person name="LePaslier D."/>
        </authorList>
    </citation>
    <scope>NUCLEOTIDE SEQUENCE</scope>
</reference>
<evidence type="ECO:0000256" key="6">
    <source>
        <dbReference type="ARBA" id="ARBA00023065"/>
    </source>
</evidence>
<comment type="subcellular location">
    <subcellularLocation>
        <location evidence="2">Membrane</location>
        <topology evidence="2">Peripheral membrane protein</topology>
    </subcellularLocation>
</comment>
<evidence type="ECO:0000256" key="8">
    <source>
        <dbReference type="ARBA" id="ARBA00023196"/>
    </source>
</evidence>
<comment type="similarity">
    <text evidence="3">Belongs to the ATPase gamma chain family.</text>
</comment>
<dbReference type="InterPro" id="IPR017709">
    <property type="entry name" value="Alt_ATP_synth_F1_gsu"/>
</dbReference>
<keyword evidence="6" id="KW-0406">Ion transport</keyword>
<dbReference type="EC" id="3.6.3.14" evidence="10"/>
<dbReference type="OrthoDB" id="9812769at2"/>
<protein>
    <submittedName>
        <fullName evidence="11">ATP synthase gamma chain</fullName>
    </submittedName>
    <submittedName>
        <fullName evidence="10">Similar to ATPG gene encoding subunit gamma of ATP synthase</fullName>
        <ecNumber evidence="10">3.6.3.14</ecNumber>
    </submittedName>
</protein>
<dbReference type="AlphaFoldDB" id="Q1Q5R8"/>
<keyword evidence="8" id="KW-0139">CF(1)</keyword>
<dbReference type="GO" id="GO:0016787">
    <property type="term" value="F:hydrolase activity"/>
    <property type="evidence" value="ECO:0007669"/>
    <property type="project" value="UniProtKB-KW"/>
</dbReference>
<keyword evidence="13" id="KW-1185">Reference proteome</keyword>
<evidence type="ECO:0000256" key="5">
    <source>
        <dbReference type="ARBA" id="ARBA00022781"/>
    </source>
</evidence>
<dbReference type="Gene3D" id="3.40.1380.10">
    <property type="match status" value="1"/>
</dbReference>
<evidence type="ECO:0000313" key="14">
    <source>
        <dbReference type="Proteomes" id="UP000501926"/>
    </source>
</evidence>
<evidence type="ECO:0000256" key="2">
    <source>
        <dbReference type="ARBA" id="ARBA00004170"/>
    </source>
</evidence>
<name>Q1Q5R8_KUEST</name>
<dbReference type="Gene3D" id="1.10.287.80">
    <property type="entry name" value="ATP synthase, gamma subunit, helix hairpin domain"/>
    <property type="match status" value="1"/>
</dbReference>
<evidence type="ECO:0000313" key="12">
    <source>
        <dbReference type="EMBL" id="SOH06243.1"/>
    </source>
</evidence>
<keyword evidence="10" id="KW-0378">Hydrolase</keyword>
<dbReference type="Proteomes" id="UP000221734">
    <property type="component" value="Chromosome Kuenenia_stuttgartiensis_MBR1"/>
</dbReference>
<comment type="function">
    <text evidence="1">Produces ATP from ADP in the presence of a proton gradient across the membrane. The gamma chain is believed to be important in regulating ATPase activity and the flow of protons through the CF(0) complex.</text>
</comment>
<keyword evidence="5" id="KW-0375">Hydrogen ion transport</keyword>
<dbReference type="GO" id="GO:0045259">
    <property type="term" value="C:proton-transporting ATP synthase complex"/>
    <property type="evidence" value="ECO:0007669"/>
    <property type="project" value="UniProtKB-KW"/>
</dbReference>
<dbReference type="EMBL" id="CT573071">
    <property type="protein sequence ID" value="CAJ75362.1"/>
    <property type="molecule type" value="Genomic_DNA"/>
</dbReference>
<evidence type="ECO:0000256" key="3">
    <source>
        <dbReference type="ARBA" id="ARBA00007681"/>
    </source>
</evidence>
<evidence type="ECO:0000313" key="10">
    <source>
        <dbReference type="EMBL" id="CAJ75362.1"/>
    </source>
</evidence>
<gene>
    <name evidence="10" type="primary">ATPG</name>
    <name evidence="12" type="synonym">atpG_2</name>
    <name evidence="11" type="ORF">KsCSTR_29360</name>
    <name evidence="12" type="ORF">KSMBR1_3770</name>
    <name evidence="10" type="ORF">kuste4600</name>
</gene>
<evidence type="ECO:0000256" key="7">
    <source>
        <dbReference type="ARBA" id="ARBA00023136"/>
    </source>
</evidence>
<dbReference type="PANTHER" id="PTHR11693:SF22">
    <property type="entry name" value="ATP SYNTHASE SUBUNIT GAMMA, MITOCHONDRIAL"/>
    <property type="match status" value="1"/>
</dbReference>
<dbReference type="PRINTS" id="PR00126">
    <property type="entry name" value="ATPASEGAMMA"/>
</dbReference>
<dbReference type="CDD" id="cd12151">
    <property type="entry name" value="F1-ATPase_gamma"/>
    <property type="match status" value="1"/>
</dbReference>
<evidence type="ECO:0000313" key="13">
    <source>
        <dbReference type="Proteomes" id="UP000221734"/>
    </source>
</evidence>
<evidence type="ECO:0000256" key="9">
    <source>
        <dbReference type="ARBA" id="ARBA00023310"/>
    </source>
</evidence>
<sequence>MLTLERLRRKIQSAEDLHAIVKTMKTLAAINVRHYEEAVEAVSGYYRTIEMGLQVVLQKGEGEVVSKISGKEKTAGCAVVFGSDHGLCGGFNSQITSYALESMYSKSIAHERYVLLCVGVRAADLIEERGHPVEEIFPVPASHSELVETGYKIVTALNSLEEKGKITKVILFHHKLLSSTSCKPQTAHLLPLDQEWLDALAGKKWPSHIIPTFTMERRKLFSTLVRQYIFVLLYRALAESMASENASRLSSMQTAEKNIKETVEGLNMSYRHQYQTSITEELLDIVAGFEALQSEGKQF</sequence>
<dbReference type="Proteomes" id="UP000501926">
    <property type="component" value="Chromosome"/>
</dbReference>
<dbReference type="GO" id="GO:0046933">
    <property type="term" value="F:proton-transporting ATP synthase activity, rotational mechanism"/>
    <property type="evidence" value="ECO:0007669"/>
    <property type="project" value="InterPro"/>
</dbReference>
<reference evidence="11 14" key="5">
    <citation type="submission" date="2020-02" db="EMBL/GenBank/DDBJ databases">
        <title>Newly sequenced genome of strain CSTR1 showed variability in Candidatus Kuenenia stuttgartiensis genomes.</title>
        <authorList>
            <person name="Ding C."/>
            <person name="Adrian L."/>
        </authorList>
    </citation>
    <scope>NUCLEOTIDE SEQUENCE [LARGE SCALE GENOMIC DNA]</scope>
    <source>
        <strain evidence="11 14">CSTR1</strain>
    </source>
</reference>
<proteinExistence type="inferred from homology"/>
<evidence type="ECO:0000256" key="1">
    <source>
        <dbReference type="ARBA" id="ARBA00003456"/>
    </source>
</evidence>
<keyword evidence="4" id="KW-0813">Transport</keyword>
<dbReference type="EMBL" id="LT934425">
    <property type="protein sequence ID" value="SOH06243.1"/>
    <property type="molecule type" value="Genomic_DNA"/>
</dbReference>
<dbReference type="KEGG" id="kst:KSMBR1_3770"/>
<dbReference type="InterPro" id="IPR035968">
    <property type="entry name" value="ATP_synth_F1_ATPase_gsu"/>
</dbReference>
<dbReference type="InterPro" id="IPR000131">
    <property type="entry name" value="ATP_synth_F1_gsu"/>
</dbReference>
<dbReference type="PANTHER" id="PTHR11693">
    <property type="entry name" value="ATP SYNTHASE GAMMA CHAIN"/>
    <property type="match status" value="1"/>
</dbReference>
<dbReference type="SUPFAM" id="SSF52943">
    <property type="entry name" value="ATP synthase (F1-ATPase), gamma subunit"/>
    <property type="match status" value="1"/>
</dbReference>
<reference evidence="13" key="4">
    <citation type="submission" date="2017-10" db="EMBL/GenBank/DDBJ databases">
        <authorList>
            <person name="Frank J."/>
        </authorList>
    </citation>
    <scope>NUCLEOTIDE SEQUENCE [LARGE SCALE GENOMIC DNA]</scope>
</reference>
<reference evidence="12" key="3">
    <citation type="submission" date="2017-10" db="EMBL/GenBank/DDBJ databases">
        <authorList>
            <person name="Banno H."/>
            <person name="Chua N.-H."/>
        </authorList>
    </citation>
    <scope>NUCLEOTIDE SEQUENCE [LARGE SCALE GENOMIC DNA]</scope>
    <source>
        <strain evidence="12">Kuenenia_mbr1_ru-nijmegen</strain>
    </source>
</reference>